<organism evidence="1 2">
    <name type="scientific">Polaribacter cellanae</name>
    <dbReference type="NCBI Taxonomy" id="2818493"/>
    <lineage>
        <taxon>Bacteria</taxon>
        <taxon>Pseudomonadati</taxon>
        <taxon>Bacteroidota</taxon>
        <taxon>Flavobacteriia</taxon>
        <taxon>Flavobacteriales</taxon>
        <taxon>Flavobacteriaceae</taxon>
    </lineage>
</organism>
<gene>
    <name evidence="1" type="ORF">J3359_01535</name>
</gene>
<evidence type="ECO:0000313" key="1">
    <source>
        <dbReference type="EMBL" id="QTE22983.1"/>
    </source>
</evidence>
<evidence type="ECO:0000313" key="2">
    <source>
        <dbReference type="Proteomes" id="UP000663920"/>
    </source>
</evidence>
<accession>A0A975CNV2</accession>
<dbReference type="Proteomes" id="UP000663920">
    <property type="component" value="Chromosome"/>
</dbReference>
<dbReference type="AlphaFoldDB" id="A0A975CNV2"/>
<dbReference type="KEGG" id="pcea:J3359_01535"/>
<sequence>MLVFGDNLGNNAGTVNFITRLKYEGNDKNLGYFIYGLEYEKAFLISSSYTRYGAFSGYTFTDVFRNYNFQIAPSLGIGNIQREGNNLVSWSASLQLEYFLSDAVKLSFLNQITERTDLKFLYGKVKYRYSFFLGIEIRLFKLKPKD</sequence>
<dbReference type="EMBL" id="CP071869">
    <property type="protein sequence ID" value="QTE22983.1"/>
    <property type="molecule type" value="Genomic_DNA"/>
</dbReference>
<reference evidence="1 2" key="1">
    <citation type="submission" date="2021-03" db="EMBL/GenBank/DDBJ databases">
        <title>Complete genome of Polaribacter_sp.SM13.</title>
        <authorList>
            <person name="Jeong S.W."/>
            <person name="Bae J.W."/>
        </authorList>
    </citation>
    <scope>NUCLEOTIDE SEQUENCE [LARGE SCALE GENOMIC DNA]</scope>
    <source>
        <strain evidence="1 2">SM13</strain>
    </source>
</reference>
<dbReference type="RefSeq" id="WP_208078999.1">
    <property type="nucleotide sequence ID" value="NZ_CP071869.1"/>
</dbReference>
<name>A0A975CNV2_9FLAO</name>
<protein>
    <submittedName>
        <fullName evidence="1">Uncharacterized protein</fullName>
    </submittedName>
</protein>
<proteinExistence type="predicted"/>
<keyword evidence="2" id="KW-1185">Reference proteome</keyword>